<keyword evidence="1" id="KW-0472">Membrane</keyword>
<keyword evidence="3" id="KW-1185">Reference proteome</keyword>
<accession>A0A5E6MJ48</accession>
<comment type="caution">
    <text evidence="2">The sequence shown here is derived from an EMBL/GenBank/DDBJ whole genome shotgun (WGS) entry which is preliminary data.</text>
</comment>
<dbReference type="RefSeq" id="WP_142524997.1">
    <property type="nucleotide sequence ID" value="NZ_CABFUZ020000105.1"/>
</dbReference>
<evidence type="ECO:0000313" key="2">
    <source>
        <dbReference type="EMBL" id="VVM06086.1"/>
    </source>
</evidence>
<dbReference type="Proteomes" id="UP000381693">
    <property type="component" value="Unassembled WGS sequence"/>
</dbReference>
<name>A0A5E6MJ48_9BACT</name>
<evidence type="ECO:0000256" key="1">
    <source>
        <dbReference type="SAM" id="Phobius"/>
    </source>
</evidence>
<dbReference type="OrthoDB" id="9932249at2"/>
<dbReference type="EMBL" id="CABFUZ020000105">
    <property type="protein sequence ID" value="VVM06086.1"/>
    <property type="molecule type" value="Genomic_DNA"/>
</dbReference>
<evidence type="ECO:0000313" key="3">
    <source>
        <dbReference type="Proteomes" id="UP000381693"/>
    </source>
</evidence>
<gene>
    <name evidence="2" type="ORF">MAMC_00939</name>
</gene>
<protein>
    <submittedName>
        <fullName evidence="2">Uncharacterized protein</fullName>
    </submittedName>
</protein>
<keyword evidence="1" id="KW-0812">Transmembrane</keyword>
<sequence length="83" mass="8899">MVRERLAKIGILLAALVGAIPADSWACAVCGVPKTQATRGILPAVILMLVLLGIVFGAFIRFFIRANRSRNQSGGFNRVRTSS</sequence>
<dbReference type="AlphaFoldDB" id="A0A5E6MJ48"/>
<reference evidence="2" key="1">
    <citation type="submission" date="2019-09" db="EMBL/GenBank/DDBJ databases">
        <authorList>
            <person name="Cremers G."/>
        </authorList>
    </citation>
    <scope>NUCLEOTIDE SEQUENCE [LARGE SCALE GENOMIC DNA]</scope>
    <source>
        <strain evidence="2">3B</strain>
    </source>
</reference>
<proteinExistence type="predicted"/>
<feature type="transmembrane region" description="Helical" evidence="1">
    <location>
        <begin position="42"/>
        <end position="64"/>
    </location>
</feature>
<organism evidence="2 3">
    <name type="scientific">Methylacidimicrobium cyclopophantes</name>
    <dbReference type="NCBI Taxonomy" id="1041766"/>
    <lineage>
        <taxon>Bacteria</taxon>
        <taxon>Pseudomonadati</taxon>
        <taxon>Verrucomicrobiota</taxon>
        <taxon>Methylacidimicrobium</taxon>
    </lineage>
</organism>
<keyword evidence="1" id="KW-1133">Transmembrane helix</keyword>